<feature type="domain" description="HTH luxR-type" evidence="1">
    <location>
        <begin position="304"/>
        <end position="361"/>
    </location>
</feature>
<protein>
    <submittedName>
        <fullName evidence="2">LuxR family transcriptional regulator</fullName>
    </submittedName>
</protein>
<sequence length="382" mass="41393">MRGIVVPHCAAKDVAGAAYPLRHIKIIGLRTGCTNVTCIVVNDEELGRCRCNGGELPSGRVCGDALSYYRRILRDGTASRETAPPCLRALGLVTDDPRTPGATTPVPPEAAAIAALRPIEEAIADQQRTYRSVQATLSVFTRTYDDARKREQPTLTVLNGATVISNALEAAVSGCREELLTTQPGGGRPEHLLSEALDRDLRMLERGVRQRTVYQHTVRSHAPTLAYIEKVTAAGAEVHTLVEVFERMIICDRQVAFIPTTEERSDSALQIRHPALLRFLVALFDSAWSRSVPVGPGGVPARSPLITSDVQRAILQAVVSGETDDSIARRMGMSRRSVAKHISRVSQQLGSNSRAQLGYLLATSGLLWLPEPPGGPAPERTF</sequence>
<accession>A0ABS1MWY7</accession>
<proteinExistence type="predicted"/>
<name>A0ABS1MWY7_9ACTN</name>
<dbReference type="EMBL" id="JAERRI010000012">
    <property type="protein sequence ID" value="MBL1092287.1"/>
    <property type="molecule type" value="Genomic_DNA"/>
</dbReference>
<dbReference type="PANTHER" id="PTHR34293:SF1">
    <property type="entry name" value="HTH-TYPE TRANSCRIPTIONAL REGULATOR TRMBL2"/>
    <property type="match status" value="1"/>
</dbReference>
<dbReference type="Proteomes" id="UP000629371">
    <property type="component" value="Unassembled WGS sequence"/>
</dbReference>
<dbReference type="Pfam" id="PF00196">
    <property type="entry name" value="GerE"/>
    <property type="match status" value="1"/>
</dbReference>
<dbReference type="InterPro" id="IPR051797">
    <property type="entry name" value="TrmB-like"/>
</dbReference>
<dbReference type="PANTHER" id="PTHR34293">
    <property type="entry name" value="HTH-TYPE TRANSCRIPTIONAL REGULATOR TRMBL2"/>
    <property type="match status" value="1"/>
</dbReference>
<evidence type="ECO:0000313" key="2">
    <source>
        <dbReference type="EMBL" id="MBL1092287.1"/>
    </source>
</evidence>
<dbReference type="InterPro" id="IPR036388">
    <property type="entry name" value="WH-like_DNA-bd_sf"/>
</dbReference>
<dbReference type="Gene3D" id="1.10.10.10">
    <property type="entry name" value="Winged helix-like DNA-binding domain superfamily/Winged helix DNA-binding domain"/>
    <property type="match status" value="1"/>
</dbReference>
<organism evidence="2 3">
    <name type="scientific">Streptomyces siderophoricus</name>
    <dbReference type="NCBI Taxonomy" id="2802281"/>
    <lineage>
        <taxon>Bacteria</taxon>
        <taxon>Bacillati</taxon>
        <taxon>Actinomycetota</taxon>
        <taxon>Actinomycetes</taxon>
        <taxon>Kitasatosporales</taxon>
        <taxon>Streptomycetaceae</taxon>
        <taxon>Streptomyces</taxon>
    </lineage>
</organism>
<gene>
    <name evidence="2" type="ORF">JK360_23330</name>
</gene>
<dbReference type="SMART" id="SM00421">
    <property type="entry name" value="HTH_LUXR"/>
    <property type="match status" value="1"/>
</dbReference>
<comment type="caution">
    <text evidence="2">The sequence shown here is derived from an EMBL/GenBank/DDBJ whole genome shotgun (WGS) entry which is preliminary data.</text>
</comment>
<dbReference type="SUPFAM" id="SSF46894">
    <property type="entry name" value="C-terminal effector domain of the bipartite response regulators"/>
    <property type="match status" value="1"/>
</dbReference>
<keyword evidence="3" id="KW-1185">Reference proteome</keyword>
<dbReference type="InterPro" id="IPR000792">
    <property type="entry name" value="Tscrpt_reg_LuxR_C"/>
</dbReference>
<dbReference type="InterPro" id="IPR016032">
    <property type="entry name" value="Sig_transdc_resp-reg_C-effctor"/>
</dbReference>
<evidence type="ECO:0000259" key="1">
    <source>
        <dbReference type="SMART" id="SM00421"/>
    </source>
</evidence>
<evidence type="ECO:0000313" key="3">
    <source>
        <dbReference type="Proteomes" id="UP000629371"/>
    </source>
</evidence>
<reference evidence="2 3" key="1">
    <citation type="submission" date="2021-01" db="EMBL/GenBank/DDBJ databases">
        <title>WGS of actinomycetes isolated from Thailand.</title>
        <authorList>
            <person name="Thawai C."/>
        </authorList>
    </citation>
    <scope>NUCLEOTIDE SEQUENCE [LARGE SCALE GENOMIC DNA]</scope>
    <source>
        <strain evidence="2 3">CH9-7</strain>
    </source>
</reference>